<gene>
    <name evidence="3" type="ORF">GCM10023196_065260</name>
</gene>
<proteinExistence type="predicted"/>
<dbReference type="CDD" id="cd00161">
    <property type="entry name" value="beta-trefoil_Ricin-like"/>
    <property type="match status" value="1"/>
</dbReference>
<reference evidence="4" key="1">
    <citation type="journal article" date="2019" name="Int. J. Syst. Evol. Microbiol.">
        <title>The Global Catalogue of Microorganisms (GCM) 10K type strain sequencing project: providing services to taxonomists for standard genome sequencing and annotation.</title>
        <authorList>
            <consortium name="The Broad Institute Genomics Platform"/>
            <consortium name="The Broad Institute Genome Sequencing Center for Infectious Disease"/>
            <person name="Wu L."/>
            <person name="Ma J."/>
        </authorList>
    </citation>
    <scope>NUCLEOTIDE SEQUENCE [LARGE SCALE GENOMIC DNA]</scope>
    <source>
        <strain evidence="4">JCM 17939</strain>
    </source>
</reference>
<dbReference type="SMART" id="SM00458">
    <property type="entry name" value="RICIN"/>
    <property type="match status" value="1"/>
</dbReference>
<dbReference type="Gene3D" id="2.80.10.50">
    <property type="match status" value="1"/>
</dbReference>
<comment type="caution">
    <text evidence="3">The sequence shown here is derived from an EMBL/GenBank/DDBJ whole genome shotgun (WGS) entry which is preliminary data.</text>
</comment>
<dbReference type="RefSeq" id="WP_345435306.1">
    <property type="nucleotide sequence ID" value="NZ_BAABHK010000010.1"/>
</dbReference>
<dbReference type="Pfam" id="PF14200">
    <property type="entry name" value="RicinB_lectin_2"/>
    <property type="match status" value="1"/>
</dbReference>
<dbReference type="EMBL" id="BAABHK010000010">
    <property type="protein sequence ID" value="GAA4632319.1"/>
    <property type="molecule type" value="Genomic_DNA"/>
</dbReference>
<dbReference type="Proteomes" id="UP001501442">
    <property type="component" value="Unassembled WGS sequence"/>
</dbReference>
<feature type="domain" description="Ricin B lectin" evidence="2">
    <location>
        <begin position="32"/>
        <end position="172"/>
    </location>
</feature>
<dbReference type="InterPro" id="IPR035992">
    <property type="entry name" value="Ricin_B-like_lectins"/>
</dbReference>
<evidence type="ECO:0000313" key="4">
    <source>
        <dbReference type="Proteomes" id="UP001501442"/>
    </source>
</evidence>
<name>A0ABP8UHS8_9ACTN</name>
<sequence>MRRSRLLSLCGAGILAVATGLSTASPAAAAATFSSTVVNQNGGNCMDVPWGSSDDIQLIQWSCNDGTNQTFTFTPVSGTSDQYTIGTVTGGKCAGVSGASTADNAQVMQSACTGQDSQKFQLAAVSAGNKTFNLKAVHSGKCIVPSGDSSASNTGLVQLPCSSATSRVWQVPNYTTQGGGGGTGTYEGYPALPAYNVCGNSGLGRSYGTNFPTPNDPYSQGYYNTSALGWDGNYWPVTTFLSGSYFARGVNSVYSSQYCGGMYSFSAYNYGGTHPAQSVQWTMDNGYLPALKTQFTSGSVTVAIKNFANKVTLNGSAFMLIYTRVSVTNKGSSSVTVPPGGSGPNLVRLTSSSLDTVAPGATSNHDFVAAVDNFGSGAAFPSTSTLSSSAPDYDTAYSQMSSYWNGRLGELNTFALPNITLPNTGSLANPGTAMTNAYKAATAYNLIMQVGKAQFSAANNYAYILNHDVPGELIAKLSTGDFHDAQNLLLTARISETQGWDEKGANWYWDGVWKTPQIWAIYLAKTGDTSFVNSYFHDDSGGSSPWGPSLYTMMHTYYQGQLDSDGTLRSNFDNDSTGKWLFSNYSALIGLASYKYIATRLGLTSEATYADTAYTNLLNALNRVVGNNQSANGFNYLPCEVDKPNSANRCNTFNDANWASPAWAGQNQFDTMLMGGTLNGVIGDPGQIDRMYQWGYARLSAQGYPYPTFGAFNGYSTGYNTFYASDGLFSNNYRDLPITSYAWQLATTTGGPNAWWEANGSGPSSSNPWAGNHAGPEFGACPYAWPLAGQQLGLLNSVVAEGLSSSGSGPYTYSRPLYIGRGIPNAWLAAGQTVSVSNLTSSYNVSSGARSTYGVSIAVTNPGARVITVNITGTTPGGTAYISLPVFYSSSVTSVTGGSYNSSTHTVTATGNTITINLNN</sequence>
<evidence type="ECO:0000313" key="3">
    <source>
        <dbReference type="EMBL" id="GAA4632319.1"/>
    </source>
</evidence>
<organism evidence="3 4">
    <name type="scientific">Actinoallomurus vinaceus</name>
    <dbReference type="NCBI Taxonomy" id="1080074"/>
    <lineage>
        <taxon>Bacteria</taxon>
        <taxon>Bacillati</taxon>
        <taxon>Actinomycetota</taxon>
        <taxon>Actinomycetes</taxon>
        <taxon>Streptosporangiales</taxon>
        <taxon>Thermomonosporaceae</taxon>
        <taxon>Actinoallomurus</taxon>
    </lineage>
</organism>
<dbReference type="InterPro" id="IPR000772">
    <property type="entry name" value="Ricin_B_lectin"/>
</dbReference>
<keyword evidence="4" id="KW-1185">Reference proteome</keyword>
<evidence type="ECO:0000256" key="1">
    <source>
        <dbReference type="SAM" id="SignalP"/>
    </source>
</evidence>
<feature type="chain" id="PRO_5047281006" evidence="1">
    <location>
        <begin position="30"/>
        <end position="920"/>
    </location>
</feature>
<evidence type="ECO:0000259" key="2">
    <source>
        <dbReference type="SMART" id="SM00458"/>
    </source>
</evidence>
<dbReference type="SUPFAM" id="SSF50370">
    <property type="entry name" value="Ricin B-like lectins"/>
    <property type="match status" value="1"/>
</dbReference>
<accession>A0ABP8UHS8</accession>
<feature type="signal peptide" evidence="1">
    <location>
        <begin position="1"/>
        <end position="29"/>
    </location>
</feature>
<protein>
    <submittedName>
        <fullName evidence="3">RICIN domain-containing protein</fullName>
    </submittedName>
</protein>
<keyword evidence="1" id="KW-0732">Signal</keyword>
<dbReference type="PROSITE" id="PS50231">
    <property type="entry name" value="RICIN_B_LECTIN"/>
    <property type="match status" value="1"/>
</dbReference>